<evidence type="ECO:0000256" key="1">
    <source>
        <dbReference type="ARBA" id="ARBA00004141"/>
    </source>
</evidence>
<keyword evidence="4 5" id="KW-0472">Membrane</keyword>
<evidence type="ECO:0000313" key="7">
    <source>
        <dbReference type="Proteomes" id="UP000241890"/>
    </source>
</evidence>
<evidence type="ECO:0000256" key="5">
    <source>
        <dbReference type="SAM" id="Phobius"/>
    </source>
</evidence>
<name>A0A2R5GRJ5_9STRA</name>
<evidence type="ECO:0000256" key="4">
    <source>
        <dbReference type="ARBA" id="ARBA00023136"/>
    </source>
</evidence>
<reference evidence="6 7" key="1">
    <citation type="submission" date="2017-12" db="EMBL/GenBank/DDBJ databases">
        <title>Sequencing, de novo assembly and annotation of complete genome of a new Thraustochytrid species, strain FCC1311.</title>
        <authorList>
            <person name="Sedici K."/>
            <person name="Godart F."/>
            <person name="Aiese Cigliano R."/>
            <person name="Sanseverino W."/>
            <person name="Barakat M."/>
            <person name="Ortet P."/>
            <person name="Marechal E."/>
            <person name="Cagnac O."/>
            <person name="Amato A."/>
        </authorList>
    </citation>
    <scope>NUCLEOTIDE SEQUENCE [LARGE SCALE GENOMIC DNA]</scope>
</reference>
<dbReference type="Gene3D" id="1.20.1540.10">
    <property type="entry name" value="Rhomboid-like"/>
    <property type="match status" value="1"/>
</dbReference>
<evidence type="ECO:0000256" key="3">
    <source>
        <dbReference type="ARBA" id="ARBA00022989"/>
    </source>
</evidence>
<feature type="transmembrane region" description="Helical" evidence="5">
    <location>
        <begin position="107"/>
        <end position="126"/>
    </location>
</feature>
<proteinExistence type="predicted"/>
<dbReference type="EMBL" id="BEYU01000147">
    <property type="protein sequence ID" value="GBG33215.1"/>
    <property type="molecule type" value="Genomic_DNA"/>
</dbReference>
<sequence length="288" mass="31240">MPNGGDASAAGPVDLRQTLDAWLERTPIVTRALSILTITCFFLGIAVGNQAIATVPLFVLENLELYRLIISPLFESHLLALLIVLFWLNRVGIKLENELGSRRVFTVFAQVSVSINLVFCAIVITLSQLIGAGYMMTLGCQGFFPTIVSLLVILPPQGPMSITFIPVMVPPKYAPYALIALSTILSGSLPLDLLCALVVGIFFKRVLARLTGLGVPFEGTGHDARQLHHNLCGSARKSYFITSGTSIPDGSDAPDYGRLRSRTDAGDYNKRRRVLGRSYGDKGVDSLM</sequence>
<feature type="transmembrane region" description="Helical" evidence="5">
    <location>
        <begin position="174"/>
        <end position="203"/>
    </location>
</feature>
<dbReference type="Proteomes" id="UP000241890">
    <property type="component" value="Unassembled WGS sequence"/>
</dbReference>
<dbReference type="InParanoid" id="A0A2R5GRJ5"/>
<dbReference type="GO" id="GO:0016020">
    <property type="term" value="C:membrane"/>
    <property type="evidence" value="ECO:0007669"/>
    <property type="project" value="UniProtKB-SubCell"/>
</dbReference>
<accession>A0A2R5GRJ5</accession>
<comment type="subcellular location">
    <subcellularLocation>
        <location evidence="1">Membrane</location>
        <topology evidence="1">Multi-pass membrane protein</topology>
    </subcellularLocation>
</comment>
<dbReference type="InterPro" id="IPR035952">
    <property type="entry name" value="Rhomboid-like_sf"/>
</dbReference>
<evidence type="ECO:0000313" key="6">
    <source>
        <dbReference type="EMBL" id="GBG33215.1"/>
    </source>
</evidence>
<organism evidence="6 7">
    <name type="scientific">Hondaea fermentalgiana</name>
    <dbReference type="NCBI Taxonomy" id="2315210"/>
    <lineage>
        <taxon>Eukaryota</taxon>
        <taxon>Sar</taxon>
        <taxon>Stramenopiles</taxon>
        <taxon>Bigyra</taxon>
        <taxon>Labyrinthulomycetes</taxon>
        <taxon>Thraustochytrida</taxon>
        <taxon>Thraustochytriidae</taxon>
        <taxon>Hondaea</taxon>
    </lineage>
</organism>
<feature type="transmembrane region" description="Helical" evidence="5">
    <location>
        <begin position="65"/>
        <end position="87"/>
    </location>
</feature>
<gene>
    <name evidence="6" type="ORF">FCC1311_094392</name>
</gene>
<comment type="caution">
    <text evidence="6">The sequence shown here is derived from an EMBL/GenBank/DDBJ whole genome shotgun (WGS) entry which is preliminary data.</text>
</comment>
<dbReference type="AlphaFoldDB" id="A0A2R5GRJ5"/>
<evidence type="ECO:0000256" key="2">
    <source>
        <dbReference type="ARBA" id="ARBA00022692"/>
    </source>
</evidence>
<protein>
    <submittedName>
        <fullName evidence="6">Rhomboid-related protein 4</fullName>
    </submittedName>
</protein>
<keyword evidence="2 5" id="KW-0812">Transmembrane</keyword>
<feature type="transmembrane region" description="Helical" evidence="5">
    <location>
        <begin position="32"/>
        <end position="53"/>
    </location>
</feature>
<dbReference type="SUPFAM" id="SSF144091">
    <property type="entry name" value="Rhomboid-like"/>
    <property type="match status" value="1"/>
</dbReference>
<dbReference type="OrthoDB" id="47452at2759"/>
<keyword evidence="7" id="KW-1185">Reference proteome</keyword>
<keyword evidence="3 5" id="KW-1133">Transmembrane helix</keyword>